<dbReference type="Pfam" id="PF04055">
    <property type="entry name" value="Radical_SAM"/>
    <property type="match status" value="1"/>
</dbReference>
<dbReference type="EMBL" id="UOGC01000041">
    <property type="protein sequence ID" value="VAX16987.1"/>
    <property type="molecule type" value="Genomic_DNA"/>
</dbReference>
<dbReference type="InterPro" id="IPR006638">
    <property type="entry name" value="Elp3/MiaA/NifB-like_rSAM"/>
</dbReference>
<evidence type="ECO:0000313" key="8">
    <source>
        <dbReference type="EMBL" id="VAX16987.1"/>
    </source>
</evidence>
<evidence type="ECO:0000256" key="6">
    <source>
        <dbReference type="ARBA" id="ARBA00023014"/>
    </source>
</evidence>
<keyword evidence="6" id="KW-0411">Iron-sulfur</keyword>
<dbReference type="GO" id="GO:0046872">
    <property type="term" value="F:metal ion binding"/>
    <property type="evidence" value="ECO:0007669"/>
    <property type="project" value="UniProtKB-KW"/>
</dbReference>
<dbReference type="GO" id="GO:0003824">
    <property type="term" value="F:catalytic activity"/>
    <property type="evidence" value="ECO:0007669"/>
    <property type="project" value="InterPro"/>
</dbReference>
<evidence type="ECO:0000256" key="1">
    <source>
        <dbReference type="ARBA" id="ARBA00001966"/>
    </source>
</evidence>
<dbReference type="CDD" id="cd21109">
    <property type="entry name" value="SPASM"/>
    <property type="match status" value="1"/>
</dbReference>
<gene>
    <name evidence="8" type="ORF">MNBD_NITROSPINAE01-30</name>
</gene>
<comment type="cofactor">
    <cofactor evidence="1">
        <name>[4Fe-4S] cluster</name>
        <dbReference type="ChEBI" id="CHEBI:49883"/>
    </cofactor>
</comment>
<dbReference type="SMART" id="SM00729">
    <property type="entry name" value="Elp3"/>
    <property type="match status" value="1"/>
</dbReference>
<dbReference type="CDD" id="cd01335">
    <property type="entry name" value="Radical_SAM"/>
    <property type="match status" value="1"/>
</dbReference>
<protein>
    <recommendedName>
        <fullName evidence="7">Radical SAM core domain-containing protein</fullName>
    </recommendedName>
</protein>
<keyword evidence="4" id="KW-0479">Metal-binding</keyword>
<dbReference type="SFLD" id="SFLDG01067">
    <property type="entry name" value="SPASM/twitch_domain_containing"/>
    <property type="match status" value="1"/>
</dbReference>
<dbReference type="Gene3D" id="3.20.20.70">
    <property type="entry name" value="Aldolase class I"/>
    <property type="match status" value="1"/>
</dbReference>
<evidence type="ECO:0000256" key="2">
    <source>
        <dbReference type="ARBA" id="ARBA00022485"/>
    </source>
</evidence>
<dbReference type="InterPro" id="IPR007197">
    <property type="entry name" value="rSAM"/>
</dbReference>
<dbReference type="InterPro" id="IPR050377">
    <property type="entry name" value="Radical_SAM_PqqE_MftC-like"/>
</dbReference>
<evidence type="ECO:0000256" key="3">
    <source>
        <dbReference type="ARBA" id="ARBA00022691"/>
    </source>
</evidence>
<dbReference type="SFLD" id="SFLDS00029">
    <property type="entry name" value="Radical_SAM"/>
    <property type="match status" value="1"/>
</dbReference>
<proteinExistence type="predicted"/>
<dbReference type="InterPro" id="IPR034391">
    <property type="entry name" value="AdoMet-like_SPASM_containing"/>
</dbReference>
<evidence type="ECO:0000256" key="5">
    <source>
        <dbReference type="ARBA" id="ARBA00023004"/>
    </source>
</evidence>
<organism evidence="8">
    <name type="scientific">hydrothermal vent metagenome</name>
    <dbReference type="NCBI Taxonomy" id="652676"/>
    <lineage>
        <taxon>unclassified sequences</taxon>
        <taxon>metagenomes</taxon>
        <taxon>ecological metagenomes</taxon>
    </lineage>
</organism>
<dbReference type="AlphaFoldDB" id="A0A3B1CJR6"/>
<evidence type="ECO:0000259" key="7">
    <source>
        <dbReference type="PROSITE" id="PS51918"/>
    </source>
</evidence>
<sequence>MNKLSHFKNLAERYLSYIRRDEVVAKLPNRIWIEPTPSCNLACGYCPNGMDVKFPTGLMKMELFKKIIDELEGALYDVNLFHRGESLIHPELPAMVKYCADKGMHTRLHTNAGLLTEDRAKALIDAGLSYVSFSVDGYTKPVYEANRKGGDFDVTLANITRFLKLKNESEKPFTIIQIMEIGEEADGKEKRREAFKARFDNLPLNRFVVRTPHNWAGDFEEFGHGVKGNGDVRFTPCTFLWYSMTIFFDGTVAPCPQDFFAKINLGNVAKTSVAEVWNGEPMKKMRRRMKACDVKGLEPCDTCDILTRKTFMGVPSNYLSTFIKDNLFVK</sequence>
<evidence type="ECO:0000256" key="4">
    <source>
        <dbReference type="ARBA" id="ARBA00022723"/>
    </source>
</evidence>
<name>A0A3B1CJR6_9ZZZZ</name>
<dbReference type="Pfam" id="PF13186">
    <property type="entry name" value="SPASM"/>
    <property type="match status" value="1"/>
</dbReference>
<dbReference type="PANTHER" id="PTHR11228:SF7">
    <property type="entry name" value="PQQA PEPTIDE CYCLASE"/>
    <property type="match status" value="1"/>
</dbReference>
<feature type="domain" description="Radical SAM core" evidence="7">
    <location>
        <begin position="25"/>
        <end position="243"/>
    </location>
</feature>
<keyword evidence="5" id="KW-0408">Iron</keyword>
<keyword evidence="2" id="KW-0004">4Fe-4S</keyword>
<dbReference type="SUPFAM" id="SSF102114">
    <property type="entry name" value="Radical SAM enzymes"/>
    <property type="match status" value="1"/>
</dbReference>
<dbReference type="PROSITE" id="PS51918">
    <property type="entry name" value="RADICAL_SAM"/>
    <property type="match status" value="1"/>
</dbReference>
<reference evidence="8" key="1">
    <citation type="submission" date="2018-06" db="EMBL/GenBank/DDBJ databases">
        <authorList>
            <person name="Zhirakovskaya E."/>
        </authorList>
    </citation>
    <scope>NUCLEOTIDE SEQUENCE</scope>
</reference>
<dbReference type="InterPro" id="IPR013785">
    <property type="entry name" value="Aldolase_TIM"/>
</dbReference>
<dbReference type="InterPro" id="IPR023885">
    <property type="entry name" value="4Fe4S-binding_SPASM_dom"/>
</dbReference>
<dbReference type="GO" id="GO:0051536">
    <property type="term" value="F:iron-sulfur cluster binding"/>
    <property type="evidence" value="ECO:0007669"/>
    <property type="project" value="UniProtKB-KW"/>
</dbReference>
<accession>A0A3B1CJR6</accession>
<dbReference type="PANTHER" id="PTHR11228">
    <property type="entry name" value="RADICAL SAM DOMAIN PROTEIN"/>
    <property type="match status" value="1"/>
</dbReference>
<dbReference type="SFLD" id="SFLDG01387">
    <property type="entry name" value="BtrN-like_SPASM_domain_contain"/>
    <property type="match status" value="1"/>
</dbReference>
<dbReference type="InterPro" id="IPR058240">
    <property type="entry name" value="rSAM_sf"/>
</dbReference>
<keyword evidence="3" id="KW-0949">S-adenosyl-L-methionine</keyword>